<dbReference type="Pfam" id="PF07235">
    <property type="entry name" value="DUF1427"/>
    <property type="match status" value="1"/>
</dbReference>
<evidence type="ECO:0000256" key="2">
    <source>
        <dbReference type="SAM" id="Phobius"/>
    </source>
</evidence>
<dbReference type="RefSeq" id="WP_314207511.1">
    <property type="nucleotide sequence ID" value="NZ_JAVTLL010000047.1"/>
</dbReference>
<sequence length="95" mass="9683">MSGAARARVVASGRRVLISFAAGLAMGALYWIWDLRAPAPALLGLTGLLGIGLGERAATALGTRIALHRAPPPPSRADAPETAPGCTCVQPSTPR</sequence>
<evidence type="ECO:0000313" key="4">
    <source>
        <dbReference type="Proteomes" id="UP001257948"/>
    </source>
</evidence>
<accession>A0ABU3M719</accession>
<evidence type="ECO:0000256" key="1">
    <source>
        <dbReference type="SAM" id="MobiDB-lite"/>
    </source>
</evidence>
<organism evidence="3 4">
    <name type="scientific">Streptomyces justiciae</name>
    <dbReference type="NCBI Taxonomy" id="2780140"/>
    <lineage>
        <taxon>Bacteria</taxon>
        <taxon>Bacillati</taxon>
        <taxon>Actinomycetota</taxon>
        <taxon>Actinomycetes</taxon>
        <taxon>Kitasatosporales</taxon>
        <taxon>Streptomycetaceae</taxon>
        <taxon>Streptomyces</taxon>
    </lineage>
</organism>
<keyword evidence="2" id="KW-0472">Membrane</keyword>
<dbReference type="Proteomes" id="UP001257948">
    <property type="component" value="Unassembled WGS sequence"/>
</dbReference>
<comment type="caution">
    <text evidence="3">The sequence shown here is derived from an EMBL/GenBank/DDBJ whole genome shotgun (WGS) entry which is preliminary data.</text>
</comment>
<keyword evidence="2" id="KW-1133">Transmembrane helix</keyword>
<dbReference type="NCBIfam" id="TIGR03510">
    <property type="entry name" value="XapX"/>
    <property type="match status" value="1"/>
</dbReference>
<keyword evidence="4" id="KW-1185">Reference proteome</keyword>
<protein>
    <submittedName>
        <fullName evidence="3">DUF1427 family protein</fullName>
    </submittedName>
</protein>
<dbReference type="InterPro" id="IPR020017">
    <property type="entry name" value="XapX_domain"/>
</dbReference>
<dbReference type="InterPro" id="IPR009872">
    <property type="entry name" value="DUF1427"/>
</dbReference>
<feature type="transmembrane region" description="Helical" evidence="2">
    <location>
        <begin position="39"/>
        <end position="59"/>
    </location>
</feature>
<feature type="transmembrane region" description="Helical" evidence="2">
    <location>
        <begin position="16"/>
        <end position="33"/>
    </location>
</feature>
<name>A0ABU3M719_9ACTN</name>
<proteinExistence type="predicted"/>
<reference evidence="4" key="1">
    <citation type="submission" date="2023-07" db="EMBL/GenBank/DDBJ databases">
        <title>Draft genome sequence of the endophytic actinobacterium Streptomyces justiciae WPN32, a potential antibiotic producer.</title>
        <authorList>
            <person name="Yasawong M."/>
            <person name="Pana W."/>
            <person name="Ganta P."/>
            <person name="Santapan N."/>
            <person name="Songngamsuk T."/>
            <person name="Phatcharaharikarn M."/>
            <person name="Kerdtoob S."/>
            <person name="Nantapong N."/>
        </authorList>
    </citation>
    <scope>NUCLEOTIDE SEQUENCE [LARGE SCALE GENOMIC DNA]</scope>
    <source>
        <strain evidence="4">WPN32</strain>
    </source>
</reference>
<gene>
    <name evidence="3" type="ORF">RQC66_42020</name>
</gene>
<feature type="region of interest" description="Disordered" evidence="1">
    <location>
        <begin position="70"/>
        <end position="95"/>
    </location>
</feature>
<evidence type="ECO:0000313" key="3">
    <source>
        <dbReference type="EMBL" id="MDT7847317.1"/>
    </source>
</evidence>
<dbReference type="EMBL" id="JAVTLL010000047">
    <property type="protein sequence ID" value="MDT7847317.1"/>
    <property type="molecule type" value="Genomic_DNA"/>
</dbReference>
<keyword evidence="2" id="KW-0812">Transmembrane</keyword>